<gene>
    <name evidence="1" type="ORF">C9J01_03660</name>
</gene>
<dbReference type="RefSeq" id="WP_107296734.1">
    <property type="nucleotide sequence ID" value="NZ_PYMB01000001.1"/>
</dbReference>
<dbReference type="OrthoDB" id="9913050at2"/>
<evidence type="ECO:0000313" key="1">
    <source>
        <dbReference type="EMBL" id="PSW16112.1"/>
    </source>
</evidence>
<sequence length="95" mass="11009">MKGTYLETVSFHVVLSTDLFRHTPSELLVIFERKLCDSLRERSDFTCPPNPFHREQKRNHIRFLVADIRKLRSLVVASKQNRLSAAGVINQIKST</sequence>
<organism evidence="1 2">
    <name type="scientific">Photobacterium rosenbergii</name>
    <dbReference type="NCBI Taxonomy" id="294936"/>
    <lineage>
        <taxon>Bacteria</taxon>
        <taxon>Pseudomonadati</taxon>
        <taxon>Pseudomonadota</taxon>
        <taxon>Gammaproteobacteria</taxon>
        <taxon>Vibrionales</taxon>
        <taxon>Vibrionaceae</taxon>
        <taxon>Photobacterium</taxon>
    </lineage>
</organism>
<accession>A0A2T3NKZ0</accession>
<protein>
    <submittedName>
        <fullName evidence="1">Uncharacterized protein</fullName>
    </submittedName>
</protein>
<name>A0A2T3NKZ0_9GAMM</name>
<evidence type="ECO:0000313" key="2">
    <source>
        <dbReference type="Proteomes" id="UP000241346"/>
    </source>
</evidence>
<reference evidence="1 2" key="1">
    <citation type="submission" date="2018-03" db="EMBL/GenBank/DDBJ databases">
        <title>Whole genome sequencing of Histamine producing bacteria.</title>
        <authorList>
            <person name="Butler K."/>
        </authorList>
    </citation>
    <scope>NUCLEOTIDE SEQUENCE [LARGE SCALE GENOMIC DNA]</scope>
    <source>
        <strain evidence="1 2">DSM 19138</strain>
    </source>
</reference>
<proteinExistence type="predicted"/>
<dbReference type="Proteomes" id="UP000241346">
    <property type="component" value="Unassembled WGS sequence"/>
</dbReference>
<dbReference type="AlphaFoldDB" id="A0A2T3NKZ0"/>
<dbReference type="EMBL" id="PYMB01000001">
    <property type="protein sequence ID" value="PSW16112.1"/>
    <property type="molecule type" value="Genomic_DNA"/>
</dbReference>
<comment type="caution">
    <text evidence="1">The sequence shown here is derived from an EMBL/GenBank/DDBJ whole genome shotgun (WGS) entry which is preliminary data.</text>
</comment>